<keyword evidence="3" id="KW-1185">Reference proteome</keyword>
<gene>
    <name evidence="2" type="ORF">B0F90DRAFT_1771310</name>
</gene>
<accession>A0AAD4QFL6</accession>
<dbReference type="Proteomes" id="UP001203297">
    <property type="component" value="Unassembled WGS sequence"/>
</dbReference>
<reference evidence="2" key="1">
    <citation type="journal article" date="2022" name="New Phytol.">
        <title>Evolutionary transition to the ectomycorrhizal habit in the genomes of a hyperdiverse lineage of mushroom-forming fungi.</title>
        <authorList>
            <person name="Looney B."/>
            <person name="Miyauchi S."/>
            <person name="Morin E."/>
            <person name="Drula E."/>
            <person name="Courty P.E."/>
            <person name="Kohler A."/>
            <person name="Kuo A."/>
            <person name="LaButti K."/>
            <person name="Pangilinan J."/>
            <person name="Lipzen A."/>
            <person name="Riley R."/>
            <person name="Andreopoulos W."/>
            <person name="He G."/>
            <person name="Johnson J."/>
            <person name="Nolan M."/>
            <person name="Tritt A."/>
            <person name="Barry K.W."/>
            <person name="Grigoriev I.V."/>
            <person name="Nagy L.G."/>
            <person name="Hibbett D."/>
            <person name="Henrissat B."/>
            <person name="Matheny P.B."/>
            <person name="Labbe J."/>
            <person name="Martin F.M."/>
        </authorList>
    </citation>
    <scope>NUCLEOTIDE SEQUENCE</scope>
    <source>
        <strain evidence="2">BPL690</strain>
    </source>
</reference>
<protein>
    <recommendedName>
        <fullName evidence="4">Secreted protein</fullName>
    </recommendedName>
</protein>
<evidence type="ECO:0000256" key="1">
    <source>
        <dbReference type="SAM" id="SignalP"/>
    </source>
</evidence>
<sequence length="93" mass="10317">RQSQLCWTISVLVFWFIESMTQPPKAAASGFPNLKPEPWATGSCFHGLCRPGFFRLRNGRLTALSRAVHITSHTPNETGVQNAPIQTPHFLVG</sequence>
<feature type="signal peptide" evidence="1">
    <location>
        <begin position="1"/>
        <end position="21"/>
    </location>
</feature>
<comment type="caution">
    <text evidence="2">The sequence shown here is derived from an EMBL/GenBank/DDBJ whole genome shotgun (WGS) entry which is preliminary data.</text>
</comment>
<feature type="chain" id="PRO_5041940597" description="Secreted protein" evidence="1">
    <location>
        <begin position="22"/>
        <end position="93"/>
    </location>
</feature>
<organism evidence="2 3">
    <name type="scientific">Multifurca ochricompacta</name>
    <dbReference type="NCBI Taxonomy" id="376703"/>
    <lineage>
        <taxon>Eukaryota</taxon>
        <taxon>Fungi</taxon>
        <taxon>Dikarya</taxon>
        <taxon>Basidiomycota</taxon>
        <taxon>Agaricomycotina</taxon>
        <taxon>Agaricomycetes</taxon>
        <taxon>Russulales</taxon>
        <taxon>Russulaceae</taxon>
        <taxon>Multifurca</taxon>
    </lineage>
</organism>
<feature type="non-terminal residue" evidence="2">
    <location>
        <position position="1"/>
    </location>
</feature>
<dbReference type="EMBL" id="WTXG01000128">
    <property type="protein sequence ID" value="KAI0292205.1"/>
    <property type="molecule type" value="Genomic_DNA"/>
</dbReference>
<name>A0AAD4QFL6_9AGAM</name>
<dbReference type="AlphaFoldDB" id="A0AAD4QFL6"/>
<keyword evidence="1" id="KW-0732">Signal</keyword>
<evidence type="ECO:0008006" key="4">
    <source>
        <dbReference type="Google" id="ProtNLM"/>
    </source>
</evidence>
<evidence type="ECO:0000313" key="2">
    <source>
        <dbReference type="EMBL" id="KAI0292205.1"/>
    </source>
</evidence>
<proteinExistence type="predicted"/>
<evidence type="ECO:0000313" key="3">
    <source>
        <dbReference type="Proteomes" id="UP001203297"/>
    </source>
</evidence>